<evidence type="ECO:0000313" key="2">
    <source>
        <dbReference type="EMBL" id="MDM8156864.1"/>
    </source>
</evidence>
<evidence type="ECO:0000313" key="3">
    <source>
        <dbReference type="Proteomes" id="UP001529340"/>
    </source>
</evidence>
<dbReference type="InterPro" id="IPR050126">
    <property type="entry name" value="Ap4A_hydrolase"/>
</dbReference>
<feature type="domain" description="Calcineurin-like phosphoesterase" evidence="1">
    <location>
        <begin position="17"/>
        <end position="172"/>
    </location>
</feature>
<evidence type="ECO:0000259" key="1">
    <source>
        <dbReference type="Pfam" id="PF00149"/>
    </source>
</evidence>
<reference evidence="2" key="1">
    <citation type="submission" date="2023-06" db="EMBL/GenBank/DDBJ databases">
        <title>Identification and characterization of horizontal gene transfer across gut microbiota members of farm animals based on homology search.</title>
        <authorList>
            <person name="Schwarzerova J."/>
            <person name="Nykrynova M."/>
            <person name="Jureckova K."/>
            <person name="Cejkova D."/>
            <person name="Rychlik I."/>
        </authorList>
    </citation>
    <scope>NUCLEOTIDE SEQUENCE</scope>
    <source>
        <strain evidence="2">ET39</strain>
    </source>
</reference>
<keyword evidence="3" id="KW-1185">Reference proteome</keyword>
<organism evidence="2 3">
    <name type="scientific">Amedibacillus dolichus</name>
    <dbReference type="NCBI Taxonomy" id="31971"/>
    <lineage>
        <taxon>Bacteria</taxon>
        <taxon>Bacillati</taxon>
        <taxon>Bacillota</taxon>
        <taxon>Erysipelotrichia</taxon>
        <taxon>Erysipelotrichales</taxon>
        <taxon>Erysipelotrichaceae</taxon>
        <taxon>Amedibacillus</taxon>
    </lineage>
</organism>
<dbReference type="Gene3D" id="3.60.21.10">
    <property type="match status" value="1"/>
</dbReference>
<dbReference type="Pfam" id="PF00149">
    <property type="entry name" value="Metallophos"/>
    <property type="match status" value="1"/>
</dbReference>
<dbReference type="EMBL" id="JAUDCG010000014">
    <property type="protein sequence ID" value="MDM8156864.1"/>
    <property type="molecule type" value="Genomic_DNA"/>
</dbReference>
<dbReference type="InterPro" id="IPR029052">
    <property type="entry name" value="Metallo-depent_PP-like"/>
</dbReference>
<dbReference type="InterPro" id="IPR004843">
    <property type="entry name" value="Calcineurin-like_PHP"/>
</dbReference>
<dbReference type="RefSeq" id="WP_289607330.1">
    <property type="nucleotide sequence ID" value="NZ_JAUDCG010000014.1"/>
</dbReference>
<dbReference type="PANTHER" id="PTHR42850">
    <property type="entry name" value="METALLOPHOSPHOESTERASE"/>
    <property type="match status" value="1"/>
</dbReference>
<reference evidence="2" key="2">
    <citation type="submission" date="2023-06" db="EMBL/GenBank/DDBJ databases">
        <authorList>
            <person name="Zeman M."/>
            <person name="Kubasova T."/>
            <person name="Jahodarova E."/>
            <person name="Nykrynova M."/>
            <person name="Rychlik I."/>
        </authorList>
    </citation>
    <scope>NUCLEOTIDE SEQUENCE</scope>
    <source>
        <strain evidence="2">ET39</strain>
    </source>
</reference>
<accession>A0ABT7UB89</accession>
<gene>
    <name evidence="2" type="ORF">QUV96_04340</name>
</gene>
<proteinExistence type="predicted"/>
<protein>
    <submittedName>
        <fullName evidence="2">Metallophosphoesterase</fullName>
    </submittedName>
</protein>
<dbReference type="SUPFAM" id="SSF56300">
    <property type="entry name" value="Metallo-dependent phosphatases"/>
    <property type="match status" value="1"/>
</dbReference>
<dbReference type="PANTHER" id="PTHR42850:SF4">
    <property type="entry name" value="ZINC-DEPENDENT ENDOPOLYPHOSPHATASE"/>
    <property type="match status" value="1"/>
</dbReference>
<dbReference type="Proteomes" id="UP001529340">
    <property type="component" value="Unassembled WGS sequence"/>
</dbReference>
<name>A0ABT7UB89_9FIRM</name>
<comment type="caution">
    <text evidence="2">The sequence shown here is derived from an EMBL/GenBank/DDBJ whole genome shotgun (WGS) entry which is preliminary data.</text>
</comment>
<sequence>MDRSVHARKLRLDASRRIIAISDIHGNDALLKRLLQKVDYQPQNDVLLLLGDLIEKGPHNLQTLQTIRQLCAQGNAHALMGNCDFVCKNIVHRYNLDFLKKVLCTRKASLLHEMAARIHQTIDADTDMEQLCDALMASFSDELRWVDALPQIIHTDRYIFVHAGIKEEEHFGDDFREVLTYPHFLLHAPAFTRYVIVGHMPVSEYCHAIACFHPIIDERKHIISIDGANMIKKAGQLNALLIEDDRFSYESVDDLPLVRVRCDVAPRNQDPLFITWRESEVRILTRGTQRDECLHLSSGKRMWIDHAFLHERDGHWQADDFTTYQMPLQRGELVSLVSCYDRFALIKKAGILGWAHRAHLCL</sequence>